<accession>A0A518GHA0</accession>
<name>A0A518GHA0_9BACT</name>
<dbReference type="AlphaFoldDB" id="A0A518GHA0"/>
<proteinExistence type="predicted"/>
<sequence>MPLSRLKSLMLLSECTGDEIWSLEHCRARGVPSAWIAELADGFESGFSRDSQTIYFEDRVLNQYEGIRDVDLAQALGRELGLDVETLVDQAVSRTHLVRLIQEVAEEG</sequence>
<organism evidence="1 2">
    <name type="scientific">Aureliella helgolandensis</name>
    <dbReference type="NCBI Taxonomy" id="2527968"/>
    <lineage>
        <taxon>Bacteria</taxon>
        <taxon>Pseudomonadati</taxon>
        <taxon>Planctomycetota</taxon>
        <taxon>Planctomycetia</taxon>
        <taxon>Pirellulales</taxon>
        <taxon>Pirellulaceae</taxon>
        <taxon>Aureliella</taxon>
    </lineage>
</organism>
<reference evidence="1 2" key="1">
    <citation type="submission" date="2019-02" db="EMBL/GenBank/DDBJ databases">
        <title>Deep-cultivation of Planctomycetes and their phenomic and genomic characterization uncovers novel biology.</title>
        <authorList>
            <person name="Wiegand S."/>
            <person name="Jogler M."/>
            <person name="Boedeker C."/>
            <person name="Pinto D."/>
            <person name="Vollmers J."/>
            <person name="Rivas-Marin E."/>
            <person name="Kohn T."/>
            <person name="Peeters S.H."/>
            <person name="Heuer A."/>
            <person name="Rast P."/>
            <person name="Oberbeckmann S."/>
            <person name="Bunk B."/>
            <person name="Jeske O."/>
            <person name="Meyerdierks A."/>
            <person name="Storesund J.E."/>
            <person name="Kallscheuer N."/>
            <person name="Luecker S."/>
            <person name="Lage O.M."/>
            <person name="Pohl T."/>
            <person name="Merkel B.J."/>
            <person name="Hornburger P."/>
            <person name="Mueller R.-W."/>
            <person name="Bruemmer F."/>
            <person name="Labrenz M."/>
            <person name="Spormann A.M."/>
            <person name="Op den Camp H."/>
            <person name="Overmann J."/>
            <person name="Amann R."/>
            <person name="Jetten M.S.M."/>
            <person name="Mascher T."/>
            <person name="Medema M.H."/>
            <person name="Devos D.P."/>
            <person name="Kaster A.-K."/>
            <person name="Ovreas L."/>
            <person name="Rohde M."/>
            <person name="Galperin M.Y."/>
            <person name="Jogler C."/>
        </authorList>
    </citation>
    <scope>NUCLEOTIDE SEQUENCE [LARGE SCALE GENOMIC DNA]</scope>
    <source>
        <strain evidence="1 2">Q31a</strain>
    </source>
</reference>
<dbReference type="EMBL" id="CP036298">
    <property type="protein sequence ID" value="QDV27966.1"/>
    <property type="molecule type" value="Genomic_DNA"/>
</dbReference>
<evidence type="ECO:0000313" key="2">
    <source>
        <dbReference type="Proteomes" id="UP000318017"/>
    </source>
</evidence>
<gene>
    <name evidence="1" type="ORF">Q31a_63590</name>
</gene>
<dbReference type="OrthoDB" id="292234at2"/>
<protein>
    <submittedName>
        <fullName evidence="1">Uncharacterized protein</fullName>
    </submittedName>
</protein>
<dbReference type="Proteomes" id="UP000318017">
    <property type="component" value="Chromosome"/>
</dbReference>
<dbReference type="RefSeq" id="WP_145086178.1">
    <property type="nucleotide sequence ID" value="NZ_CP036298.1"/>
</dbReference>
<dbReference type="KEGG" id="ahel:Q31a_63590"/>
<keyword evidence="2" id="KW-1185">Reference proteome</keyword>
<evidence type="ECO:0000313" key="1">
    <source>
        <dbReference type="EMBL" id="QDV27966.1"/>
    </source>
</evidence>